<dbReference type="InterPro" id="IPR036864">
    <property type="entry name" value="Zn2-C6_fun-type_DNA-bd_sf"/>
</dbReference>
<dbReference type="AlphaFoldDB" id="W4KJF5"/>
<reference evidence="9 10" key="1">
    <citation type="journal article" date="2012" name="New Phytol.">
        <title>Insight into trade-off between wood decay and parasitism from the genome of a fungal forest pathogen.</title>
        <authorList>
            <person name="Olson A."/>
            <person name="Aerts A."/>
            <person name="Asiegbu F."/>
            <person name="Belbahri L."/>
            <person name="Bouzid O."/>
            <person name="Broberg A."/>
            <person name="Canback B."/>
            <person name="Coutinho P.M."/>
            <person name="Cullen D."/>
            <person name="Dalman K."/>
            <person name="Deflorio G."/>
            <person name="van Diepen L.T."/>
            <person name="Dunand C."/>
            <person name="Duplessis S."/>
            <person name="Durling M."/>
            <person name="Gonthier P."/>
            <person name="Grimwood J."/>
            <person name="Fossdal C.G."/>
            <person name="Hansson D."/>
            <person name="Henrissat B."/>
            <person name="Hietala A."/>
            <person name="Himmelstrand K."/>
            <person name="Hoffmeister D."/>
            <person name="Hogberg N."/>
            <person name="James T.Y."/>
            <person name="Karlsson M."/>
            <person name="Kohler A."/>
            <person name="Kues U."/>
            <person name="Lee Y.H."/>
            <person name="Lin Y.C."/>
            <person name="Lind M."/>
            <person name="Lindquist E."/>
            <person name="Lombard V."/>
            <person name="Lucas S."/>
            <person name="Lunden K."/>
            <person name="Morin E."/>
            <person name="Murat C."/>
            <person name="Park J."/>
            <person name="Raffaello T."/>
            <person name="Rouze P."/>
            <person name="Salamov A."/>
            <person name="Schmutz J."/>
            <person name="Solheim H."/>
            <person name="Stahlberg J."/>
            <person name="Velez H."/>
            <person name="de Vries R.P."/>
            <person name="Wiebenga A."/>
            <person name="Woodward S."/>
            <person name="Yakovlev I."/>
            <person name="Garbelotto M."/>
            <person name="Martin F."/>
            <person name="Grigoriev I.V."/>
            <person name="Stenlid J."/>
        </authorList>
    </citation>
    <scope>NUCLEOTIDE SEQUENCE [LARGE SCALE GENOMIC DNA]</scope>
    <source>
        <strain evidence="9 10">TC 32-1</strain>
    </source>
</reference>
<dbReference type="SUPFAM" id="SSF57701">
    <property type="entry name" value="Zn2/Cys6 DNA-binding domain"/>
    <property type="match status" value="1"/>
</dbReference>
<dbReference type="Proteomes" id="UP000030671">
    <property type="component" value="Unassembled WGS sequence"/>
</dbReference>
<gene>
    <name evidence="9" type="ORF">HETIRDRAFT_60513</name>
</gene>
<dbReference type="eggNOG" id="ENOG502SM5N">
    <property type="taxonomic scope" value="Eukaryota"/>
</dbReference>
<keyword evidence="4" id="KW-0238">DNA-binding</keyword>
<dbReference type="GO" id="GO:0008270">
    <property type="term" value="F:zinc ion binding"/>
    <property type="evidence" value="ECO:0007669"/>
    <property type="project" value="InterPro"/>
</dbReference>
<keyword evidence="6" id="KW-0539">Nucleus</keyword>
<evidence type="ECO:0000256" key="6">
    <source>
        <dbReference type="ARBA" id="ARBA00023242"/>
    </source>
</evidence>
<dbReference type="GO" id="GO:0006351">
    <property type="term" value="P:DNA-templated transcription"/>
    <property type="evidence" value="ECO:0007669"/>
    <property type="project" value="InterPro"/>
</dbReference>
<dbReference type="CDD" id="cd12148">
    <property type="entry name" value="fungal_TF_MHR"/>
    <property type="match status" value="1"/>
</dbReference>
<dbReference type="OrthoDB" id="3163292at2759"/>
<evidence type="ECO:0000256" key="7">
    <source>
        <dbReference type="SAM" id="MobiDB-lite"/>
    </source>
</evidence>
<dbReference type="EMBL" id="KI925455">
    <property type="protein sequence ID" value="ETW85819.1"/>
    <property type="molecule type" value="Genomic_DNA"/>
</dbReference>
<dbReference type="RefSeq" id="XP_009541847.1">
    <property type="nucleotide sequence ID" value="XM_009543552.1"/>
</dbReference>
<keyword evidence="2" id="KW-0479">Metal-binding</keyword>
<evidence type="ECO:0000256" key="3">
    <source>
        <dbReference type="ARBA" id="ARBA00023015"/>
    </source>
</evidence>
<dbReference type="SMART" id="SM00066">
    <property type="entry name" value="GAL4"/>
    <property type="match status" value="1"/>
</dbReference>
<feature type="region of interest" description="Disordered" evidence="7">
    <location>
        <begin position="77"/>
        <end position="100"/>
    </location>
</feature>
<keyword evidence="10" id="KW-1185">Reference proteome</keyword>
<dbReference type="InterPro" id="IPR007219">
    <property type="entry name" value="XnlR_reg_dom"/>
</dbReference>
<evidence type="ECO:0000256" key="4">
    <source>
        <dbReference type="ARBA" id="ARBA00023125"/>
    </source>
</evidence>
<organism evidence="9 10">
    <name type="scientific">Heterobasidion irregulare (strain TC 32-1)</name>
    <dbReference type="NCBI Taxonomy" id="747525"/>
    <lineage>
        <taxon>Eukaryota</taxon>
        <taxon>Fungi</taxon>
        <taxon>Dikarya</taxon>
        <taxon>Basidiomycota</taxon>
        <taxon>Agaricomycotina</taxon>
        <taxon>Agaricomycetes</taxon>
        <taxon>Russulales</taxon>
        <taxon>Bondarzewiaceae</taxon>
        <taxon>Heterobasidion</taxon>
        <taxon>Heterobasidion annosum species complex</taxon>
    </lineage>
</organism>
<dbReference type="PROSITE" id="PS50048">
    <property type="entry name" value="ZN2_CY6_FUNGAL_2"/>
    <property type="match status" value="1"/>
</dbReference>
<dbReference type="HOGENOM" id="CLU_026652_0_0_1"/>
<evidence type="ECO:0000313" key="9">
    <source>
        <dbReference type="EMBL" id="ETW85819.1"/>
    </source>
</evidence>
<protein>
    <recommendedName>
        <fullName evidence="8">Zn(2)-C6 fungal-type domain-containing protein</fullName>
    </recommendedName>
</protein>
<dbReference type="Gene3D" id="4.10.240.10">
    <property type="entry name" value="Zn(2)-C6 fungal-type DNA-binding domain"/>
    <property type="match status" value="1"/>
</dbReference>
<dbReference type="GO" id="GO:0000981">
    <property type="term" value="F:DNA-binding transcription factor activity, RNA polymerase II-specific"/>
    <property type="evidence" value="ECO:0007669"/>
    <property type="project" value="InterPro"/>
</dbReference>
<dbReference type="CDD" id="cd00067">
    <property type="entry name" value="GAL4"/>
    <property type="match status" value="1"/>
</dbReference>
<evidence type="ECO:0000259" key="8">
    <source>
        <dbReference type="PROSITE" id="PS50048"/>
    </source>
</evidence>
<feature type="domain" description="Zn(2)-C6 fungal-type" evidence="8">
    <location>
        <begin position="106"/>
        <end position="138"/>
    </location>
</feature>
<dbReference type="GO" id="GO:0000976">
    <property type="term" value="F:transcription cis-regulatory region binding"/>
    <property type="evidence" value="ECO:0007669"/>
    <property type="project" value="TreeGrafter"/>
</dbReference>
<dbReference type="InParanoid" id="W4KJF5"/>
<dbReference type="InterPro" id="IPR051089">
    <property type="entry name" value="prtT"/>
</dbReference>
<evidence type="ECO:0000313" key="10">
    <source>
        <dbReference type="Proteomes" id="UP000030671"/>
    </source>
</evidence>
<evidence type="ECO:0000256" key="2">
    <source>
        <dbReference type="ARBA" id="ARBA00022723"/>
    </source>
</evidence>
<evidence type="ECO:0000256" key="5">
    <source>
        <dbReference type="ARBA" id="ARBA00023163"/>
    </source>
</evidence>
<sequence>MRADGTGPMDLVKLPGADRPSSYHALSSIEPPSSPFKLKFVSPMNTDSFHDAHAPNPPSSSASMNFNPSFTFSFLSNASTPSRMSNRSDDSDSEDITSKLRRPSGACAHCKSLKVKCEFQPGQQTCRRCTTGNHDCVVRGRKKRKPAPTHEDLQKRFQKQDLQIQSLLHDLDKMKFEEKIRQWSERLEFSKHITSIAPYDGPGIPELAPPDIITYAVVAPEEIVVLFQIFFDRINPFFSLLDPDLHTPARLIWASPFLFTVICAVASRFYTAKPNLYGMAMEFAREAAGKALVDGVKSIDVCQAYVLLGVYPMPAKKWAKDRSWLFMGVGIRMALELGLHHHPPAGLPERERLNRTRTWLNLFCVDGAHATMFGKQPMSSLNDVVSRSSFNWYKASALTLPYDIHLCGYVDILYIMTRFRDTVGHDPTEKAGQDLDVTATCLHYEEELSNKMAFWSQRYAEDQNSSDPLCNYRGNTTRLIAAYLRLVVLSLGFPFAVKKGVMRESPIVQKCIDVAFLVIHIIVRDLYPTGILRFAMESNFLYVAFAAAFLLNLLRPKLVPLLDLATHRRIITVVRDLIRVLGSKEVVWDGRHTPALYSKFLSALLDKYDHPQVQIDTDGSLEFIPHFRQDRQQTPPNIYSWPDTPSTNVLIHDEAIERPIGTIYQTSGDADMDFSLQYFMQTTQAQSLSSTAPDSQIPALAASSLMEPDGWEGFNHTEWTPGGFYPTYRR</sequence>
<dbReference type="PANTHER" id="PTHR31845:SF19">
    <property type="entry name" value="TRANSCRIPTION FACTOR DOMAIN-CONTAINING PROTEIN"/>
    <property type="match status" value="1"/>
</dbReference>
<dbReference type="InterPro" id="IPR001138">
    <property type="entry name" value="Zn2Cys6_DnaBD"/>
</dbReference>
<dbReference type="Pfam" id="PF00172">
    <property type="entry name" value="Zn_clus"/>
    <property type="match status" value="1"/>
</dbReference>
<keyword evidence="5" id="KW-0804">Transcription</keyword>
<dbReference type="PROSITE" id="PS00463">
    <property type="entry name" value="ZN2_CY6_FUNGAL_1"/>
    <property type="match status" value="1"/>
</dbReference>
<dbReference type="Pfam" id="PF04082">
    <property type="entry name" value="Fungal_trans"/>
    <property type="match status" value="1"/>
</dbReference>
<comment type="subcellular location">
    <subcellularLocation>
        <location evidence="1">Nucleus</location>
    </subcellularLocation>
</comment>
<proteinExistence type="predicted"/>
<dbReference type="SMART" id="SM00906">
    <property type="entry name" value="Fungal_trans"/>
    <property type="match status" value="1"/>
</dbReference>
<dbReference type="GO" id="GO:0005634">
    <property type="term" value="C:nucleus"/>
    <property type="evidence" value="ECO:0007669"/>
    <property type="project" value="UniProtKB-SubCell"/>
</dbReference>
<keyword evidence="3" id="KW-0805">Transcription regulation</keyword>
<dbReference type="KEGG" id="hir:HETIRDRAFT_60513"/>
<accession>W4KJF5</accession>
<evidence type="ECO:0000256" key="1">
    <source>
        <dbReference type="ARBA" id="ARBA00004123"/>
    </source>
</evidence>
<feature type="region of interest" description="Disordered" evidence="7">
    <location>
        <begin position="1"/>
        <end position="34"/>
    </location>
</feature>
<dbReference type="STRING" id="747525.W4KJF5"/>
<name>W4KJF5_HETIT</name>
<dbReference type="PANTHER" id="PTHR31845">
    <property type="entry name" value="FINGER DOMAIN PROTEIN, PUTATIVE-RELATED"/>
    <property type="match status" value="1"/>
</dbReference>
<dbReference type="GeneID" id="20678516"/>